<dbReference type="AlphaFoldDB" id="A0A4R5QLU4"/>
<evidence type="ECO:0000256" key="1">
    <source>
        <dbReference type="SAM" id="Phobius"/>
    </source>
</evidence>
<organism evidence="2 3">
    <name type="scientific">Dankookia rubra</name>
    <dbReference type="NCBI Taxonomy" id="1442381"/>
    <lineage>
        <taxon>Bacteria</taxon>
        <taxon>Pseudomonadati</taxon>
        <taxon>Pseudomonadota</taxon>
        <taxon>Alphaproteobacteria</taxon>
        <taxon>Acetobacterales</taxon>
        <taxon>Roseomonadaceae</taxon>
        <taxon>Dankookia</taxon>
    </lineage>
</organism>
<reference evidence="2 3" key="1">
    <citation type="journal article" date="2016" name="J. Microbiol.">
        <title>Dankookia rubra gen. nov., sp. nov., an alphaproteobacterium isolated from sediment of a shallow stream.</title>
        <authorList>
            <person name="Kim W.H."/>
            <person name="Kim D.H."/>
            <person name="Kang K."/>
            <person name="Ahn T.Y."/>
        </authorList>
    </citation>
    <scope>NUCLEOTIDE SEQUENCE [LARGE SCALE GENOMIC DNA]</scope>
    <source>
        <strain evidence="2 3">JCM30602</strain>
    </source>
</reference>
<keyword evidence="1" id="KW-0812">Transmembrane</keyword>
<feature type="transmembrane region" description="Helical" evidence="1">
    <location>
        <begin position="81"/>
        <end position="107"/>
    </location>
</feature>
<keyword evidence="1" id="KW-1133">Transmembrane helix</keyword>
<dbReference type="Proteomes" id="UP000295096">
    <property type="component" value="Unassembled WGS sequence"/>
</dbReference>
<gene>
    <name evidence="2" type="ORF">E2C06_05060</name>
</gene>
<dbReference type="RefSeq" id="WP_133287491.1">
    <property type="nucleotide sequence ID" value="NZ_SMSJ01000004.1"/>
</dbReference>
<name>A0A4R5QLU4_9PROT</name>
<keyword evidence="3" id="KW-1185">Reference proteome</keyword>
<accession>A0A4R5QLU4</accession>
<protein>
    <submittedName>
        <fullName evidence="2">Uncharacterized protein</fullName>
    </submittedName>
</protein>
<sequence length="137" mass="14615">MPPRRRGRTDRAGVSILEQPLDGLFMQRLHGQRRAIGEFHAGILLRCSIMLQRNIAMARFTMKINLHVPGVQTEAALSNSILPVVGAAILLTGLAVLPASALFLAALTGATGLGVSLAELRRHGGPDVPALPILTER</sequence>
<evidence type="ECO:0000313" key="2">
    <source>
        <dbReference type="EMBL" id="TDH63697.1"/>
    </source>
</evidence>
<dbReference type="EMBL" id="SMSJ01000004">
    <property type="protein sequence ID" value="TDH63697.1"/>
    <property type="molecule type" value="Genomic_DNA"/>
</dbReference>
<proteinExistence type="predicted"/>
<keyword evidence="1" id="KW-0472">Membrane</keyword>
<comment type="caution">
    <text evidence="2">The sequence shown here is derived from an EMBL/GenBank/DDBJ whole genome shotgun (WGS) entry which is preliminary data.</text>
</comment>
<evidence type="ECO:0000313" key="3">
    <source>
        <dbReference type="Proteomes" id="UP000295096"/>
    </source>
</evidence>